<name>A0AAE2WGN2_9GAMM</name>
<dbReference type="Proteomes" id="UP000768524">
    <property type="component" value="Unassembled WGS sequence"/>
</dbReference>
<protein>
    <submittedName>
        <fullName evidence="1">Uncharacterized protein</fullName>
    </submittedName>
</protein>
<dbReference type="RefSeq" id="WP_205559320.1">
    <property type="nucleotide sequence ID" value="NZ_JACGEP010000028.1"/>
</dbReference>
<dbReference type="EMBL" id="JACGEP010000028">
    <property type="protein sequence ID" value="MBN3052232.1"/>
    <property type="molecule type" value="Genomic_DNA"/>
</dbReference>
<dbReference type="AlphaFoldDB" id="A0AAE2WGN2"/>
<accession>A0AAE2WGN2</accession>
<evidence type="ECO:0000313" key="2">
    <source>
        <dbReference type="Proteomes" id="UP000768524"/>
    </source>
</evidence>
<gene>
    <name evidence="1" type="ORF">H4F45_12230</name>
</gene>
<reference evidence="1" key="1">
    <citation type="submission" date="2020-07" db="EMBL/GenBank/DDBJ databases">
        <title>A pangenomic view of the genus Pectobacterium provides insights into genome organization, phylogeny, and virulence.</title>
        <authorList>
            <person name="Jonkheer E."/>
            <person name="Brankovics B."/>
            <person name="Houwers I."/>
            <person name="Van Der Wolf J."/>
            <person name="Bonants P."/>
            <person name="Vreeburg R."/>
            <person name="Bollema R."/>
            <person name="De Haan J."/>
            <person name="Berke L."/>
            <person name="De Ridder D."/>
            <person name="Smit S."/>
            <person name="Van Der Lee T.A.J."/>
        </authorList>
    </citation>
    <scope>NUCLEOTIDE SEQUENCE</scope>
    <source>
        <strain evidence="1">NAK:433</strain>
    </source>
</reference>
<sequence length="364" mass="43789">MMVFDYGEIRKLQAMIIYLNFRWGLGIDKYLTDELCDPNHYRMHFDNAMKKGFPDPQEREEKEKEATKFFSAILLDDKYFRWMIDDERMACFCWLYIQLGLGWEKPEANLIKCDRPNEESIPPEYERNAYLLLSGFKSHEINWGNVDYTLGSKSLSDLKFIIYHKLLYCNFKKDASDGFSNVSGVEKIKKFSCNDFIRDRSDYLFSVMKCIDESRVSLVKKRQCLENTQRAWRRQYNNFPSPFDWVSDKNEEQCLWVWEYMKKNYIWVDVKPTGIKQLRSFLTGVFDVWQGWTQEQLNIINKKNDENERHSRVKESDFINLDSPIPDLEIISDIRHKEIFLKDIKNAWAQKTYRDKRNKNRQLK</sequence>
<evidence type="ECO:0000313" key="1">
    <source>
        <dbReference type="EMBL" id="MBN3052232.1"/>
    </source>
</evidence>
<proteinExistence type="predicted"/>
<comment type="caution">
    <text evidence="1">The sequence shown here is derived from an EMBL/GenBank/DDBJ whole genome shotgun (WGS) entry which is preliminary data.</text>
</comment>
<organism evidence="1 2">
    <name type="scientific">Pectobacterium brasiliense</name>
    <dbReference type="NCBI Taxonomy" id="180957"/>
    <lineage>
        <taxon>Bacteria</taxon>
        <taxon>Pseudomonadati</taxon>
        <taxon>Pseudomonadota</taxon>
        <taxon>Gammaproteobacteria</taxon>
        <taxon>Enterobacterales</taxon>
        <taxon>Pectobacteriaceae</taxon>
        <taxon>Pectobacterium</taxon>
    </lineage>
</organism>